<keyword evidence="3" id="KW-1185">Reference proteome</keyword>
<organism evidence="2 3">
    <name type="scientific">Stephania yunnanensis</name>
    <dbReference type="NCBI Taxonomy" id="152371"/>
    <lineage>
        <taxon>Eukaryota</taxon>
        <taxon>Viridiplantae</taxon>
        <taxon>Streptophyta</taxon>
        <taxon>Embryophyta</taxon>
        <taxon>Tracheophyta</taxon>
        <taxon>Spermatophyta</taxon>
        <taxon>Magnoliopsida</taxon>
        <taxon>Ranunculales</taxon>
        <taxon>Menispermaceae</taxon>
        <taxon>Menispermoideae</taxon>
        <taxon>Cissampelideae</taxon>
        <taxon>Stephania</taxon>
    </lineage>
</organism>
<accession>A0AAP0Q0B8</accession>
<name>A0AAP0Q0B8_9MAGN</name>
<dbReference type="EMBL" id="JBBNAF010000003">
    <property type="protein sequence ID" value="KAK9161154.1"/>
    <property type="molecule type" value="Genomic_DNA"/>
</dbReference>
<feature type="region of interest" description="Disordered" evidence="1">
    <location>
        <begin position="67"/>
        <end position="150"/>
    </location>
</feature>
<evidence type="ECO:0000256" key="1">
    <source>
        <dbReference type="SAM" id="MobiDB-lite"/>
    </source>
</evidence>
<dbReference type="Proteomes" id="UP001420932">
    <property type="component" value="Unassembled WGS sequence"/>
</dbReference>
<protein>
    <submittedName>
        <fullName evidence="2">Uncharacterized protein</fullName>
    </submittedName>
</protein>
<dbReference type="AlphaFoldDB" id="A0AAP0Q0B8"/>
<evidence type="ECO:0000313" key="3">
    <source>
        <dbReference type="Proteomes" id="UP001420932"/>
    </source>
</evidence>
<feature type="compositionally biased region" description="Basic and acidic residues" evidence="1">
    <location>
        <begin position="70"/>
        <end position="98"/>
    </location>
</feature>
<gene>
    <name evidence="2" type="ORF">Syun_007495</name>
</gene>
<feature type="compositionally biased region" description="Basic and acidic residues" evidence="1">
    <location>
        <begin position="106"/>
        <end position="119"/>
    </location>
</feature>
<proteinExistence type="predicted"/>
<evidence type="ECO:0000313" key="2">
    <source>
        <dbReference type="EMBL" id="KAK9161154.1"/>
    </source>
</evidence>
<feature type="compositionally biased region" description="Basic and acidic residues" evidence="1">
    <location>
        <begin position="136"/>
        <end position="150"/>
    </location>
</feature>
<comment type="caution">
    <text evidence="2">The sequence shown here is derived from an EMBL/GenBank/DDBJ whole genome shotgun (WGS) entry which is preliminary data.</text>
</comment>
<reference evidence="2 3" key="1">
    <citation type="submission" date="2024-01" db="EMBL/GenBank/DDBJ databases">
        <title>Genome assemblies of Stephania.</title>
        <authorList>
            <person name="Yang L."/>
        </authorList>
    </citation>
    <scope>NUCLEOTIDE SEQUENCE [LARGE SCALE GENOMIC DNA]</scope>
    <source>
        <strain evidence="2">YNDBR</strain>
        <tissue evidence="2">Leaf</tissue>
    </source>
</reference>
<sequence>MTWPQRDPIAPSQKALLGLGYPRGPIAPSEKALLMPHGQNQIRFVHVEPRGNSAFSEGAIPCCPLIHGDAAPRKGGDGVEQGGERPEEKRDAAEKEGVRAAVRGGEGGERRLWAHRDQNKGCGTWSEQMQRRTQHRREEGAKQEEGGPAA</sequence>